<dbReference type="GO" id="GO:0018773">
    <property type="term" value="F:acetylpyruvate hydrolase activity"/>
    <property type="evidence" value="ECO:0007669"/>
    <property type="project" value="TreeGrafter"/>
</dbReference>
<dbReference type="Proteomes" id="UP000294664">
    <property type="component" value="Unassembled WGS sequence"/>
</dbReference>
<protein>
    <submittedName>
        <fullName evidence="3">Fumarylpyruvate hydrolase</fullName>
    </submittedName>
</protein>
<reference evidence="3 4" key="1">
    <citation type="submission" date="2019-03" db="EMBL/GenBank/DDBJ databases">
        <title>Genomic Encyclopedia of Type Strains, Phase IV (KMG-IV): sequencing the most valuable type-strain genomes for metagenomic binning, comparative biology and taxonomic classification.</title>
        <authorList>
            <person name="Goeker M."/>
        </authorList>
    </citation>
    <scope>NUCLEOTIDE SEQUENCE [LARGE SCALE GENOMIC DNA]</scope>
    <source>
        <strain evidence="3 4">DSM 9035</strain>
    </source>
</reference>
<dbReference type="PANTHER" id="PTHR11820:SF90">
    <property type="entry name" value="FLUTATHIONE S-TRANSFERASE"/>
    <property type="match status" value="1"/>
</dbReference>
<dbReference type="EMBL" id="SMAI01000019">
    <property type="protein sequence ID" value="TCT01070.1"/>
    <property type="molecule type" value="Genomic_DNA"/>
</dbReference>
<gene>
    <name evidence="3" type="ORF">EDC64_11940</name>
</gene>
<dbReference type="GO" id="GO:0046872">
    <property type="term" value="F:metal ion binding"/>
    <property type="evidence" value="ECO:0007669"/>
    <property type="project" value="UniProtKB-KW"/>
</dbReference>
<dbReference type="AlphaFoldDB" id="A0A4R3LL59"/>
<dbReference type="InterPro" id="IPR036663">
    <property type="entry name" value="Fumarylacetoacetase_C_sf"/>
</dbReference>
<feature type="domain" description="Fumarylacetoacetase-like C-terminal" evidence="2">
    <location>
        <begin position="31"/>
        <end position="232"/>
    </location>
</feature>
<evidence type="ECO:0000256" key="1">
    <source>
        <dbReference type="ARBA" id="ARBA00022723"/>
    </source>
</evidence>
<keyword evidence="1" id="KW-0479">Metal-binding</keyword>
<keyword evidence="3" id="KW-0670">Pyruvate</keyword>
<evidence type="ECO:0000259" key="2">
    <source>
        <dbReference type="Pfam" id="PF01557"/>
    </source>
</evidence>
<proteinExistence type="predicted"/>
<dbReference type="InterPro" id="IPR011234">
    <property type="entry name" value="Fumarylacetoacetase-like_C"/>
</dbReference>
<keyword evidence="4" id="KW-1185">Reference proteome</keyword>
<accession>A0A4R3LL59</accession>
<dbReference type="RefSeq" id="WP_132035497.1">
    <property type="nucleotide sequence ID" value="NZ_SMAI01000019.1"/>
</dbReference>
<sequence>MRLDAPFVVPAPSVVSLPVVGSAARFPVRRIYCVGRNYLAHIREMKEAEDERDPPFFFQKPRDSIVEDGARVPYPPQTEDFQYEIELVVAIGRTARDLPLDAALDAVFGYGVGIDLTRRDLQRACGTKRLPWEAGKSFDQSAPCGPIFPKGTGGDPSKGRISLAVNGTETQNGDLAQMIWDVPEIVANLSRAYRLEPGDLIMTGTPAGVGPVRPGDCIVGAIDGFGTLTITIGDRET</sequence>
<keyword evidence="3" id="KW-0378">Hydrolase</keyword>
<evidence type="ECO:0000313" key="4">
    <source>
        <dbReference type="Proteomes" id="UP000294664"/>
    </source>
</evidence>
<dbReference type="Pfam" id="PF01557">
    <property type="entry name" value="FAA_hydrolase"/>
    <property type="match status" value="1"/>
</dbReference>
<dbReference type="PANTHER" id="PTHR11820">
    <property type="entry name" value="ACYLPYRUVASE"/>
    <property type="match status" value="1"/>
</dbReference>
<name>A0A4R3LL59_9HYPH</name>
<dbReference type="SUPFAM" id="SSF56529">
    <property type="entry name" value="FAH"/>
    <property type="match status" value="1"/>
</dbReference>
<evidence type="ECO:0000313" key="3">
    <source>
        <dbReference type="EMBL" id="TCT01070.1"/>
    </source>
</evidence>
<dbReference type="Gene3D" id="3.90.850.10">
    <property type="entry name" value="Fumarylacetoacetase-like, C-terminal domain"/>
    <property type="match status" value="1"/>
</dbReference>
<organism evidence="3 4">
    <name type="scientific">Aquabacter spiritensis</name>
    <dbReference type="NCBI Taxonomy" id="933073"/>
    <lineage>
        <taxon>Bacteria</taxon>
        <taxon>Pseudomonadati</taxon>
        <taxon>Pseudomonadota</taxon>
        <taxon>Alphaproteobacteria</taxon>
        <taxon>Hyphomicrobiales</taxon>
        <taxon>Xanthobacteraceae</taxon>
        <taxon>Aquabacter</taxon>
    </lineage>
</organism>
<dbReference type="OrthoDB" id="5197601at2"/>
<comment type="caution">
    <text evidence="3">The sequence shown here is derived from an EMBL/GenBank/DDBJ whole genome shotgun (WGS) entry which is preliminary data.</text>
</comment>